<evidence type="ECO:0000256" key="7">
    <source>
        <dbReference type="SAM" id="Phobius"/>
    </source>
</evidence>
<dbReference type="Proteomes" id="UP000215332">
    <property type="component" value="Chromosome 1"/>
</dbReference>
<dbReference type="KEGG" id="cgrn:4412665_01277"/>
<comment type="similarity">
    <text evidence="6">Belongs to the YccS/YhfK family.</text>
</comment>
<sequence>MTDARTRLSRFGSKLITFHPAPGANVNALIDVIPVIAALVSVSAIHGPRHGLIGMLGAMGGLSGKQSPPRTRLRILLGVGVALMISQTIGISLSSFPVLLPAALGIWSFVMIFVWNALHLGPPGPLNVLFAAALASYYAAEGMTYADIMPATAASFLLAAATSMIVILVNPVRPARRAVSKAMEAVDLYANPEQDATPADLARLRSEAHNSVHAAWWILNDGVWPQDPRALGRPWMYRLWKRMSMAWEGLRADLLSAHITLTTTLHAQSFPSAEASDMRANVRYTPMGRPPWRYLLRTSLERGSRPLMVALRAATGVLVAAMAMEIVPFGRPYWAVLSVLIIVQMDFTRADMTVRAVLRVIGTSIGLLGYLAIMLVQPTPWMRIGIVAVALWTMNALIPRQYGIASIFITIFALMMLPISGEQQALTVAVARIEETIVGLVTAIGVIHVVGKRAPVLLVRSQYRRTLRSLMPVLRDLESGTSTTVTGMEHRNEMVHELIQASAVLSATRPDSPEILKNWSMVDRAVTEFGYDVLAHCWHLGDRPVRWARRISSEITLLLASLPPVNDQRVDPARVKSMVEEIHHQLPPMRTC</sequence>
<evidence type="ECO:0000256" key="6">
    <source>
        <dbReference type="ARBA" id="ARBA00043993"/>
    </source>
</evidence>
<feature type="transmembrane region" description="Helical" evidence="7">
    <location>
        <begin position="403"/>
        <end position="421"/>
    </location>
</feature>
<feature type="transmembrane region" description="Helical" evidence="7">
    <location>
        <begin position="437"/>
        <end position="459"/>
    </location>
</feature>
<evidence type="ECO:0000313" key="10">
    <source>
        <dbReference type="Proteomes" id="UP000215332"/>
    </source>
</evidence>
<dbReference type="PANTHER" id="PTHR30509:SF9">
    <property type="entry name" value="MULTIDRUG RESISTANCE PROTEIN MDTO"/>
    <property type="match status" value="1"/>
</dbReference>
<evidence type="ECO:0000256" key="1">
    <source>
        <dbReference type="ARBA" id="ARBA00004651"/>
    </source>
</evidence>
<proteinExistence type="inferred from homology"/>
<dbReference type="Pfam" id="PF13515">
    <property type="entry name" value="FUSC_2"/>
    <property type="match status" value="1"/>
</dbReference>
<dbReference type="GO" id="GO:0005886">
    <property type="term" value="C:plasma membrane"/>
    <property type="evidence" value="ECO:0007669"/>
    <property type="project" value="UniProtKB-SubCell"/>
</dbReference>
<evidence type="ECO:0000256" key="5">
    <source>
        <dbReference type="ARBA" id="ARBA00023136"/>
    </source>
</evidence>
<reference evidence="9 10" key="1">
    <citation type="submission" date="2017-06" db="EMBL/GenBank/DDBJ databases">
        <authorList>
            <consortium name="Pathogen Informatics"/>
        </authorList>
    </citation>
    <scope>NUCLEOTIDE SEQUENCE [LARGE SCALE GENOMIC DNA]</scope>
    <source>
        <strain evidence="9 10">NCTC11865</strain>
    </source>
</reference>
<feature type="transmembrane region" description="Helical" evidence="7">
    <location>
        <begin position="381"/>
        <end position="398"/>
    </location>
</feature>
<gene>
    <name evidence="9" type="ORF">SAMEA4412665_01277</name>
</gene>
<keyword evidence="5 7" id="KW-0472">Membrane</keyword>
<dbReference type="AlphaFoldDB" id="A0A239WMS8"/>
<evidence type="ECO:0000256" key="3">
    <source>
        <dbReference type="ARBA" id="ARBA00022692"/>
    </source>
</evidence>
<accession>A0A239WMS8</accession>
<evidence type="ECO:0000256" key="4">
    <source>
        <dbReference type="ARBA" id="ARBA00022989"/>
    </source>
</evidence>
<dbReference type="PANTHER" id="PTHR30509">
    <property type="entry name" value="P-HYDROXYBENZOIC ACID EFFLUX PUMP SUBUNIT-RELATED"/>
    <property type="match status" value="1"/>
</dbReference>
<evidence type="ECO:0000259" key="8">
    <source>
        <dbReference type="Pfam" id="PF13515"/>
    </source>
</evidence>
<organism evidence="9 10">
    <name type="scientific">Cutibacterium granulosum</name>
    <dbReference type="NCBI Taxonomy" id="33011"/>
    <lineage>
        <taxon>Bacteria</taxon>
        <taxon>Bacillati</taxon>
        <taxon>Actinomycetota</taxon>
        <taxon>Actinomycetes</taxon>
        <taxon>Propionibacteriales</taxon>
        <taxon>Propionibacteriaceae</taxon>
        <taxon>Cutibacterium</taxon>
    </lineage>
</organism>
<feature type="domain" description="Integral membrane bound transporter" evidence="8">
    <location>
        <begin position="320"/>
        <end position="444"/>
    </location>
</feature>
<protein>
    <submittedName>
        <fullName evidence="9">Predicted membrane protein</fullName>
    </submittedName>
</protein>
<feature type="transmembrane region" description="Helical" evidence="7">
    <location>
        <begin position="75"/>
        <end position="93"/>
    </location>
</feature>
<feature type="transmembrane region" description="Helical" evidence="7">
    <location>
        <begin position="356"/>
        <end position="375"/>
    </location>
</feature>
<keyword evidence="4 7" id="KW-1133">Transmembrane helix</keyword>
<keyword evidence="2" id="KW-1003">Cell membrane</keyword>
<evidence type="ECO:0000313" key="9">
    <source>
        <dbReference type="EMBL" id="SNV35791.1"/>
    </source>
</evidence>
<name>A0A239WMS8_9ACTN</name>
<dbReference type="EMBL" id="LT906441">
    <property type="protein sequence ID" value="SNV35791.1"/>
    <property type="molecule type" value="Genomic_DNA"/>
</dbReference>
<dbReference type="InterPro" id="IPR049453">
    <property type="entry name" value="Memb_transporter_dom"/>
</dbReference>
<feature type="transmembrane region" description="Helical" evidence="7">
    <location>
        <begin position="152"/>
        <end position="172"/>
    </location>
</feature>
<dbReference type="eggNOG" id="COG4129">
    <property type="taxonomic scope" value="Bacteria"/>
</dbReference>
<evidence type="ECO:0000256" key="2">
    <source>
        <dbReference type="ARBA" id="ARBA00022475"/>
    </source>
</evidence>
<comment type="subcellular location">
    <subcellularLocation>
        <location evidence="1">Cell membrane</location>
        <topology evidence="1">Multi-pass membrane protein</topology>
    </subcellularLocation>
</comment>
<keyword evidence="3 7" id="KW-0812">Transmembrane</keyword>
<feature type="transmembrane region" description="Helical" evidence="7">
    <location>
        <begin position="124"/>
        <end position="140"/>
    </location>
</feature>
<feature type="transmembrane region" description="Helical" evidence="7">
    <location>
        <begin position="99"/>
        <end position="117"/>
    </location>
</feature>
<dbReference type="RefSeq" id="WP_021105545.1">
    <property type="nucleotide sequence ID" value="NZ_LT906441.1"/>
</dbReference>